<dbReference type="PANTHER" id="PTHR46401:SF2">
    <property type="entry name" value="GLYCOSYLTRANSFERASE WBBK-RELATED"/>
    <property type="match status" value="1"/>
</dbReference>
<dbReference type="Proteomes" id="UP000230564">
    <property type="component" value="Unassembled WGS sequence"/>
</dbReference>
<dbReference type="GO" id="GO:0016757">
    <property type="term" value="F:glycosyltransferase activity"/>
    <property type="evidence" value="ECO:0007669"/>
    <property type="project" value="InterPro"/>
</dbReference>
<dbReference type="Pfam" id="PF13439">
    <property type="entry name" value="Glyco_transf_4"/>
    <property type="match status" value="1"/>
</dbReference>
<reference evidence="4 5" key="1">
    <citation type="submission" date="2017-09" db="EMBL/GenBank/DDBJ databases">
        <title>Depth-based differentiation of microbial function through sediment-hosted aquifers and enrichment of novel symbionts in the deep terrestrial subsurface.</title>
        <authorList>
            <person name="Probst A.J."/>
            <person name="Ladd B."/>
            <person name="Jarett J.K."/>
            <person name="Geller-Mcgrath D.E."/>
            <person name="Sieber C.M."/>
            <person name="Emerson J.B."/>
            <person name="Anantharaman K."/>
            <person name="Thomas B.C."/>
            <person name="Malmstrom R."/>
            <person name="Stieglmeier M."/>
            <person name="Klingl A."/>
            <person name="Woyke T."/>
            <person name="Ryan C.M."/>
            <person name="Banfield J.F."/>
        </authorList>
    </citation>
    <scope>NUCLEOTIDE SEQUENCE [LARGE SCALE GENOMIC DNA]</scope>
    <source>
        <strain evidence="4">CG11_big_fil_rev_8_21_14_0_20_36_20</strain>
    </source>
</reference>
<organism evidence="4 5">
    <name type="scientific">Candidatus Komeilibacteria bacterium CG11_big_fil_rev_8_21_14_0_20_36_20</name>
    <dbReference type="NCBI Taxonomy" id="1974477"/>
    <lineage>
        <taxon>Bacteria</taxon>
        <taxon>Candidatus Komeiliibacteriota</taxon>
    </lineage>
</organism>
<evidence type="ECO:0000256" key="1">
    <source>
        <dbReference type="ARBA" id="ARBA00022679"/>
    </source>
</evidence>
<protein>
    <recommendedName>
        <fullName evidence="6">Glycosyl transferase family 1</fullName>
    </recommendedName>
</protein>
<evidence type="ECO:0000259" key="2">
    <source>
        <dbReference type="Pfam" id="PF00534"/>
    </source>
</evidence>
<dbReference type="Pfam" id="PF00534">
    <property type="entry name" value="Glycos_transf_1"/>
    <property type="match status" value="1"/>
</dbReference>
<evidence type="ECO:0000259" key="3">
    <source>
        <dbReference type="Pfam" id="PF13439"/>
    </source>
</evidence>
<evidence type="ECO:0000313" key="5">
    <source>
        <dbReference type="Proteomes" id="UP000230564"/>
    </source>
</evidence>
<gene>
    <name evidence="4" type="ORF">COV55_04330</name>
</gene>
<proteinExistence type="predicted"/>
<feature type="domain" description="Glycosyl transferase family 1" evidence="2">
    <location>
        <begin position="195"/>
        <end position="350"/>
    </location>
</feature>
<dbReference type="EMBL" id="PCWQ01000014">
    <property type="protein sequence ID" value="PIR06328.1"/>
    <property type="molecule type" value="Genomic_DNA"/>
</dbReference>
<dbReference type="InterPro" id="IPR001296">
    <property type="entry name" value="Glyco_trans_1"/>
</dbReference>
<dbReference type="AlphaFoldDB" id="A0A2H0NBQ8"/>
<dbReference type="Gene3D" id="3.40.50.2000">
    <property type="entry name" value="Glycogen Phosphorylase B"/>
    <property type="match status" value="2"/>
</dbReference>
<dbReference type="CDD" id="cd03809">
    <property type="entry name" value="GT4_MtfB-like"/>
    <property type="match status" value="1"/>
</dbReference>
<accession>A0A2H0NBQ8</accession>
<comment type="caution">
    <text evidence="4">The sequence shown here is derived from an EMBL/GenBank/DDBJ whole genome shotgun (WGS) entry which is preliminary data.</text>
</comment>
<evidence type="ECO:0000313" key="4">
    <source>
        <dbReference type="EMBL" id="PIR06328.1"/>
    </source>
</evidence>
<dbReference type="InterPro" id="IPR028098">
    <property type="entry name" value="Glyco_trans_4-like_N"/>
</dbReference>
<dbReference type="SUPFAM" id="SSF53756">
    <property type="entry name" value="UDP-Glycosyltransferase/glycogen phosphorylase"/>
    <property type="match status" value="1"/>
</dbReference>
<evidence type="ECO:0008006" key="6">
    <source>
        <dbReference type="Google" id="ProtNLM"/>
    </source>
</evidence>
<feature type="domain" description="Glycosyltransferase subfamily 4-like N-terminal" evidence="3">
    <location>
        <begin position="62"/>
        <end position="182"/>
    </location>
</feature>
<dbReference type="PANTHER" id="PTHR46401">
    <property type="entry name" value="GLYCOSYLTRANSFERASE WBBK-RELATED"/>
    <property type="match status" value="1"/>
</dbReference>
<sequence>MNIGIDIRALGQKKVTGIGNYIVNSLKYIFELDKVNNYYLLSSGLRSKIDPDIKFKQENVSYIHVSIPNKILNLSLKVGFCRSLNKFFPEKIDLLWLPNINFYKFDQTVPTILTIHDLSFLHSREFYSLKRRIWHRFINVDQLASEVDKIIAVSENTRRDIIRFLNIPKEKISMIYPGVEVNKMDREKAAQLIAPFNLKRKYFIFVGTLEPRKNISGLIKAFDRYRAKYEDTDLVIVGSKGWIYRSLINKINKRQYIHYLGYINGPTKDALYYLSQGLIWPSFYEGFGFPPLEAAYHGVPVIVSYKTSLPEVMKQQALYIDPYNSSDIYQALKQLTVDRALREQFKVSGKHFSVPNWTREAKKIIRLFESFNKNK</sequence>
<name>A0A2H0NBQ8_9BACT</name>
<keyword evidence="1" id="KW-0808">Transferase</keyword>